<evidence type="ECO:0000256" key="1">
    <source>
        <dbReference type="ARBA" id="ARBA00023015"/>
    </source>
</evidence>
<dbReference type="InterPro" id="IPR036388">
    <property type="entry name" value="WH-like_DNA-bd_sf"/>
</dbReference>
<dbReference type="HOGENOM" id="CLU_083287_27_8_11"/>
<proteinExistence type="predicted"/>
<dbReference type="STRING" id="479432.Sros_3057"/>
<dbReference type="Gene3D" id="1.10.10.10">
    <property type="entry name" value="Winged helix-like DNA-binding domain superfamily/Winged helix DNA-binding domain"/>
    <property type="match status" value="1"/>
</dbReference>
<evidence type="ECO:0000313" key="6">
    <source>
        <dbReference type="Proteomes" id="UP000002029"/>
    </source>
</evidence>
<dbReference type="InterPro" id="IPR052526">
    <property type="entry name" value="HTH-type_Bedaq_tolerance"/>
</dbReference>
<name>D2B9Z4_STRRD</name>
<sequence length="161" mass="17473">MKDPDSTVHDRAAHAHAVHDHTARDLRIVVGRLARRIRQIYATVDDTSGLTFTELTVLSRLDRKGPSTSAALAGSEQVTPQAIGTALGTLAQRGLVARAPDPADRRRVVTEITEAGLQALGDRTHAVTARITHVLGDTVNEEERRRLAEALPLLELLADRL</sequence>
<dbReference type="RefSeq" id="WP_012889752.1">
    <property type="nucleotide sequence ID" value="NC_013595.1"/>
</dbReference>
<evidence type="ECO:0000313" key="5">
    <source>
        <dbReference type="EMBL" id="ACZ86007.1"/>
    </source>
</evidence>
<dbReference type="PROSITE" id="PS01117">
    <property type="entry name" value="HTH_MARR_1"/>
    <property type="match status" value="1"/>
</dbReference>
<reference evidence="5 6" key="1">
    <citation type="journal article" date="2010" name="Stand. Genomic Sci.">
        <title>Complete genome sequence of Streptosporangium roseum type strain (NI 9100).</title>
        <authorList>
            <person name="Nolan M."/>
            <person name="Sikorski J."/>
            <person name="Jando M."/>
            <person name="Lucas S."/>
            <person name="Lapidus A."/>
            <person name="Glavina Del Rio T."/>
            <person name="Chen F."/>
            <person name="Tice H."/>
            <person name="Pitluck S."/>
            <person name="Cheng J.F."/>
            <person name="Chertkov O."/>
            <person name="Sims D."/>
            <person name="Meincke L."/>
            <person name="Brettin T."/>
            <person name="Han C."/>
            <person name="Detter J.C."/>
            <person name="Bruce D."/>
            <person name="Goodwin L."/>
            <person name="Land M."/>
            <person name="Hauser L."/>
            <person name="Chang Y.J."/>
            <person name="Jeffries C.D."/>
            <person name="Ivanova N."/>
            <person name="Mavromatis K."/>
            <person name="Mikhailova N."/>
            <person name="Chen A."/>
            <person name="Palaniappan K."/>
            <person name="Chain P."/>
            <person name="Rohde M."/>
            <person name="Goker M."/>
            <person name="Bristow J."/>
            <person name="Eisen J.A."/>
            <person name="Markowitz V."/>
            <person name="Hugenholtz P."/>
            <person name="Kyrpides N.C."/>
            <person name="Klenk H.P."/>
        </authorList>
    </citation>
    <scope>NUCLEOTIDE SEQUENCE [LARGE SCALE GENOMIC DNA]</scope>
    <source>
        <strain evidence="6">ATCC 12428 / DSM 43021 / JCM 3005 / NI 9100</strain>
    </source>
</reference>
<evidence type="ECO:0000256" key="2">
    <source>
        <dbReference type="ARBA" id="ARBA00023125"/>
    </source>
</evidence>
<dbReference type="SMART" id="SM00347">
    <property type="entry name" value="HTH_MARR"/>
    <property type="match status" value="1"/>
</dbReference>
<protein>
    <submittedName>
        <fullName evidence="5">MarR family transcriptional regulator</fullName>
    </submittedName>
</protein>
<keyword evidence="1" id="KW-0805">Transcription regulation</keyword>
<dbReference type="OrthoDB" id="5148120at2"/>
<accession>D2B9Z4</accession>
<dbReference type="Proteomes" id="UP000002029">
    <property type="component" value="Chromosome"/>
</dbReference>
<dbReference type="AlphaFoldDB" id="D2B9Z4"/>
<keyword evidence="6" id="KW-1185">Reference proteome</keyword>
<evidence type="ECO:0000256" key="3">
    <source>
        <dbReference type="ARBA" id="ARBA00023163"/>
    </source>
</evidence>
<evidence type="ECO:0000259" key="4">
    <source>
        <dbReference type="PROSITE" id="PS50995"/>
    </source>
</evidence>
<dbReference type="GO" id="GO:0003700">
    <property type="term" value="F:DNA-binding transcription factor activity"/>
    <property type="evidence" value="ECO:0007669"/>
    <property type="project" value="InterPro"/>
</dbReference>
<dbReference type="PANTHER" id="PTHR39515">
    <property type="entry name" value="CONSERVED PROTEIN"/>
    <property type="match status" value="1"/>
</dbReference>
<keyword evidence="2" id="KW-0238">DNA-binding</keyword>
<dbReference type="KEGG" id="sro:Sros_3057"/>
<dbReference type="InterPro" id="IPR036390">
    <property type="entry name" value="WH_DNA-bd_sf"/>
</dbReference>
<gene>
    <name evidence="5" type="ordered locus">Sros_3057</name>
</gene>
<organism evidence="5 6">
    <name type="scientific">Streptosporangium roseum (strain ATCC 12428 / DSM 43021 / JCM 3005 / KCTC 9067 / NCIMB 10171 / NRRL 2505 / NI 9100)</name>
    <dbReference type="NCBI Taxonomy" id="479432"/>
    <lineage>
        <taxon>Bacteria</taxon>
        <taxon>Bacillati</taxon>
        <taxon>Actinomycetota</taxon>
        <taxon>Actinomycetes</taxon>
        <taxon>Streptosporangiales</taxon>
        <taxon>Streptosporangiaceae</taxon>
        <taxon>Streptosporangium</taxon>
    </lineage>
</organism>
<dbReference type="PROSITE" id="PS50995">
    <property type="entry name" value="HTH_MARR_2"/>
    <property type="match status" value="1"/>
</dbReference>
<dbReference type="InterPro" id="IPR000835">
    <property type="entry name" value="HTH_MarR-typ"/>
</dbReference>
<dbReference type="EMBL" id="CP001814">
    <property type="protein sequence ID" value="ACZ86007.1"/>
    <property type="molecule type" value="Genomic_DNA"/>
</dbReference>
<dbReference type="PANTHER" id="PTHR39515:SF2">
    <property type="entry name" value="HTH-TYPE TRANSCRIPTIONAL REGULATOR RV0880"/>
    <property type="match status" value="1"/>
</dbReference>
<dbReference type="InterPro" id="IPR023187">
    <property type="entry name" value="Tscrpt_reg_MarR-type_CS"/>
</dbReference>
<dbReference type="Pfam" id="PF01047">
    <property type="entry name" value="MarR"/>
    <property type="match status" value="1"/>
</dbReference>
<dbReference type="GO" id="GO:0003677">
    <property type="term" value="F:DNA binding"/>
    <property type="evidence" value="ECO:0007669"/>
    <property type="project" value="UniProtKB-KW"/>
</dbReference>
<dbReference type="eggNOG" id="COG1846">
    <property type="taxonomic scope" value="Bacteria"/>
</dbReference>
<dbReference type="SUPFAM" id="SSF46785">
    <property type="entry name" value="Winged helix' DNA-binding domain"/>
    <property type="match status" value="1"/>
</dbReference>
<feature type="domain" description="HTH marR-type" evidence="4">
    <location>
        <begin position="23"/>
        <end position="156"/>
    </location>
</feature>
<keyword evidence="3" id="KW-0804">Transcription</keyword>